<keyword evidence="4" id="KW-0255">Endonuclease</keyword>
<dbReference type="Gene3D" id="3.30.920.30">
    <property type="entry name" value="Hypothetical protein"/>
    <property type="match status" value="1"/>
</dbReference>
<organism evidence="8 9">
    <name type="scientific">Marilutibacter maris</name>
    <dbReference type="NCBI Taxonomy" id="1605891"/>
    <lineage>
        <taxon>Bacteria</taxon>
        <taxon>Pseudomonadati</taxon>
        <taxon>Pseudomonadota</taxon>
        <taxon>Gammaproteobacteria</taxon>
        <taxon>Lysobacterales</taxon>
        <taxon>Lysobacteraceae</taxon>
        <taxon>Marilutibacter</taxon>
    </lineage>
</organism>
<sequence>MGGRYKPVSCREMKAVLKKLGFQPRPQKATSHEQWVRGEGSDFRRVTVDCPKAPFTDGLLSMMLHQAGLTKKEFYKVLDSI</sequence>
<gene>
    <name evidence="8" type="ORF">FKV24_001370</name>
</gene>
<evidence type="ECO:0000256" key="1">
    <source>
        <dbReference type="ARBA" id="ARBA00006620"/>
    </source>
</evidence>
<evidence type="ECO:0000256" key="5">
    <source>
        <dbReference type="ARBA" id="ARBA00022801"/>
    </source>
</evidence>
<dbReference type="Proteomes" id="UP000320431">
    <property type="component" value="Unassembled WGS sequence"/>
</dbReference>
<accession>A0A508B7J2</accession>
<dbReference type="InterPro" id="IPR012933">
    <property type="entry name" value="HicA_mRNA_interferase"/>
</dbReference>
<evidence type="ECO:0000256" key="6">
    <source>
        <dbReference type="ARBA" id="ARBA00022884"/>
    </source>
</evidence>
<evidence type="ECO:0000313" key="8">
    <source>
        <dbReference type="EMBL" id="KAB8198573.1"/>
    </source>
</evidence>
<dbReference type="GO" id="GO:0003729">
    <property type="term" value="F:mRNA binding"/>
    <property type="evidence" value="ECO:0007669"/>
    <property type="project" value="InterPro"/>
</dbReference>
<dbReference type="SUPFAM" id="SSF54786">
    <property type="entry name" value="YcfA/nrd intein domain"/>
    <property type="match status" value="1"/>
</dbReference>
<dbReference type="InterPro" id="IPR038570">
    <property type="entry name" value="HicA_sf"/>
</dbReference>
<reference evidence="8 9" key="1">
    <citation type="submission" date="2019-10" db="EMBL/GenBank/DDBJ databases">
        <title>Lysobacter alkalisoli sp. nov., isolated from saline-alkaline soil.</title>
        <authorList>
            <person name="Sun J.-Q."/>
        </authorList>
    </citation>
    <scope>NUCLEOTIDE SEQUENCE [LARGE SCALE GENOMIC DNA]</scope>
    <source>
        <strain evidence="8 9">KCTC 42381</strain>
    </source>
</reference>
<evidence type="ECO:0000256" key="2">
    <source>
        <dbReference type="ARBA" id="ARBA00022649"/>
    </source>
</evidence>
<dbReference type="AlphaFoldDB" id="A0A508B7J2"/>
<keyword evidence="6" id="KW-0694">RNA-binding</keyword>
<evidence type="ECO:0000256" key="4">
    <source>
        <dbReference type="ARBA" id="ARBA00022759"/>
    </source>
</evidence>
<dbReference type="GO" id="GO:0004519">
    <property type="term" value="F:endonuclease activity"/>
    <property type="evidence" value="ECO:0007669"/>
    <property type="project" value="UniProtKB-KW"/>
</dbReference>
<comment type="similarity">
    <text evidence="1">Belongs to the HicA mRNA interferase family.</text>
</comment>
<evidence type="ECO:0000256" key="7">
    <source>
        <dbReference type="ARBA" id="ARBA00023016"/>
    </source>
</evidence>
<keyword evidence="5" id="KW-0378">Hydrolase</keyword>
<dbReference type="EMBL" id="VICD02000008">
    <property type="protein sequence ID" value="KAB8198573.1"/>
    <property type="molecule type" value="Genomic_DNA"/>
</dbReference>
<name>A0A508B7J2_9GAMM</name>
<evidence type="ECO:0000313" key="9">
    <source>
        <dbReference type="Proteomes" id="UP000320431"/>
    </source>
</evidence>
<evidence type="ECO:0000256" key="3">
    <source>
        <dbReference type="ARBA" id="ARBA00022722"/>
    </source>
</evidence>
<keyword evidence="2" id="KW-1277">Toxin-antitoxin system</keyword>
<keyword evidence="7" id="KW-0346">Stress response</keyword>
<protein>
    <submittedName>
        <fullName evidence="8">Addiction module toxin, HicA family</fullName>
    </submittedName>
</protein>
<proteinExistence type="inferred from homology"/>
<comment type="caution">
    <text evidence="8">The sequence shown here is derived from an EMBL/GenBank/DDBJ whole genome shotgun (WGS) entry which is preliminary data.</text>
</comment>
<dbReference type="Pfam" id="PF07927">
    <property type="entry name" value="HicA_toxin"/>
    <property type="match status" value="1"/>
</dbReference>
<dbReference type="GO" id="GO:0016787">
    <property type="term" value="F:hydrolase activity"/>
    <property type="evidence" value="ECO:0007669"/>
    <property type="project" value="UniProtKB-KW"/>
</dbReference>
<keyword evidence="3" id="KW-0540">Nuclease</keyword>